<comment type="caution">
    <text evidence="9">The sequence shown here is derived from an EMBL/GenBank/DDBJ whole genome shotgun (WGS) entry which is preliminary data.</text>
</comment>
<proteinExistence type="inferred from homology"/>
<dbReference type="GO" id="GO:0043190">
    <property type="term" value="C:ATP-binding cassette (ABC) transporter complex"/>
    <property type="evidence" value="ECO:0007669"/>
    <property type="project" value="InterPro"/>
</dbReference>
<feature type="domain" description="ABC transporter" evidence="8">
    <location>
        <begin position="8"/>
        <end position="238"/>
    </location>
</feature>
<dbReference type="PANTHER" id="PTHR42781">
    <property type="entry name" value="SPERMIDINE/PUTRESCINE IMPORT ATP-BINDING PROTEIN POTA"/>
    <property type="match status" value="1"/>
</dbReference>
<dbReference type="PANTHER" id="PTHR42781:SF4">
    <property type="entry name" value="SPERMIDINE_PUTRESCINE IMPORT ATP-BINDING PROTEIN POTA"/>
    <property type="match status" value="1"/>
</dbReference>
<dbReference type="SUPFAM" id="SSF50331">
    <property type="entry name" value="MOP-like"/>
    <property type="match status" value="1"/>
</dbReference>
<accession>A0A840YHM6</accession>
<dbReference type="PROSITE" id="PS50893">
    <property type="entry name" value="ABC_TRANSPORTER_2"/>
    <property type="match status" value="1"/>
</dbReference>
<evidence type="ECO:0000313" key="10">
    <source>
        <dbReference type="Proteomes" id="UP000580654"/>
    </source>
</evidence>
<dbReference type="FunFam" id="3.40.50.300:FF:000133">
    <property type="entry name" value="Spermidine/putrescine import ATP-binding protein PotA"/>
    <property type="match status" value="1"/>
</dbReference>
<dbReference type="SUPFAM" id="SSF52540">
    <property type="entry name" value="P-loop containing nucleoside triphosphate hydrolases"/>
    <property type="match status" value="1"/>
</dbReference>
<dbReference type="InterPro" id="IPR017871">
    <property type="entry name" value="ABC_transporter-like_CS"/>
</dbReference>
<comment type="similarity">
    <text evidence="7">Belongs to the ABC transporter superfamily. Spermidine/putrescine importer (TC 3.A.1.11.1) family.</text>
</comment>
<dbReference type="AlphaFoldDB" id="A0A840YHM6"/>
<dbReference type="EC" id="7.6.2.11" evidence="7"/>
<dbReference type="InterPro" id="IPR003439">
    <property type="entry name" value="ABC_transporter-like_ATP-bd"/>
</dbReference>
<protein>
    <recommendedName>
        <fullName evidence="7">Spermidine/putrescine import ATP-binding protein PotA</fullName>
        <ecNumber evidence="7">7.6.2.11</ecNumber>
    </recommendedName>
</protein>
<dbReference type="Pfam" id="PF00005">
    <property type="entry name" value="ABC_tran"/>
    <property type="match status" value="1"/>
</dbReference>
<evidence type="ECO:0000313" key="9">
    <source>
        <dbReference type="EMBL" id="MBB5693364.1"/>
    </source>
</evidence>
<gene>
    <name evidence="7" type="primary">potA</name>
    <name evidence="9" type="ORF">FHS87_001393</name>
</gene>
<reference evidence="9 10" key="1">
    <citation type="submission" date="2020-08" db="EMBL/GenBank/DDBJ databases">
        <title>Genomic Encyclopedia of Type Strains, Phase IV (KMG-IV): sequencing the most valuable type-strain genomes for metagenomic binning, comparative biology and taxonomic classification.</title>
        <authorList>
            <person name="Goeker M."/>
        </authorList>
    </citation>
    <scope>NUCLEOTIDE SEQUENCE [LARGE SCALE GENOMIC DNA]</scope>
    <source>
        <strain evidence="9 10">DSM 25622</strain>
    </source>
</reference>
<dbReference type="RefSeq" id="WP_184515395.1">
    <property type="nucleotide sequence ID" value="NZ_JACIJD010000005.1"/>
</dbReference>
<dbReference type="Pfam" id="PF08402">
    <property type="entry name" value="TOBE_2"/>
    <property type="match status" value="1"/>
</dbReference>
<dbReference type="GO" id="GO:0015417">
    <property type="term" value="F:ABC-type polyamine transporter activity"/>
    <property type="evidence" value="ECO:0007669"/>
    <property type="project" value="UniProtKB-EC"/>
</dbReference>
<dbReference type="Gene3D" id="3.40.50.300">
    <property type="entry name" value="P-loop containing nucleotide triphosphate hydrolases"/>
    <property type="match status" value="1"/>
</dbReference>
<evidence type="ECO:0000256" key="6">
    <source>
        <dbReference type="ARBA" id="ARBA00023136"/>
    </source>
</evidence>
<evidence type="ECO:0000256" key="1">
    <source>
        <dbReference type="ARBA" id="ARBA00022448"/>
    </source>
</evidence>
<keyword evidence="3 7" id="KW-0547">Nucleotide-binding</keyword>
<keyword evidence="6 7" id="KW-0472">Membrane</keyword>
<dbReference type="Gene3D" id="2.40.50.100">
    <property type="match status" value="1"/>
</dbReference>
<dbReference type="InterPro" id="IPR050093">
    <property type="entry name" value="ABC_SmlMolc_Importer"/>
</dbReference>
<evidence type="ECO:0000256" key="4">
    <source>
        <dbReference type="ARBA" id="ARBA00022840"/>
    </source>
</evidence>
<evidence type="ECO:0000259" key="8">
    <source>
        <dbReference type="PROSITE" id="PS50893"/>
    </source>
</evidence>
<comment type="subunit">
    <text evidence="7">The complex is composed of two ATP-binding proteins (PotA), two transmembrane proteins (PotB and PotC) and a solute-binding protein (PotD).</text>
</comment>
<dbReference type="Proteomes" id="UP000580654">
    <property type="component" value="Unassembled WGS sequence"/>
</dbReference>
<dbReference type="InterPro" id="IPR027417">
    <property type="entry name" value="P-loop_NTPase"/>
</dbReference>
<keyword evidence="5 7" id="KW-1278">Translocase</keyword>
<keyword evidence="4 7" id="KW-0067">ATP-binding</keyword>
<keyword evidence="1 7" id="KW-0813">Transport</keyword>
<comment type="catalytic activity">
    <reaction evidence="7">
        <text>ATP + H2O + polyamine-[polyamine-binding protein]Side 1 = ADP + phosphate + polyamineSide 2 + [polyamine-binding protein]Side 1.</text>
        <dbReference type="EC" id="7.6.2.11"/>
    </reaction>
</comment>
<sequence length="359" mass="38753">MSAAGHALSLQGVTKRYGEFAAVRRASLEVASGQFLTLLGPSGSGKTTILMMIAGFVEPSEGRILLDGRDITALPPERRDFGMVFQGYALFPHMTVAENIAFPLRVRRMGRAEREAKVRAALDLVQLENFADRRPAQLSGGQQQRVALARALVFDPALLLLDEPLSALDKKLRAELQEELKALHRRIGRSFINVTHDQEEALSLSDRVAILNRGDLVQVGTPEALYERPATRFVADFLGKSNFIEGEAATDAEGIVLRRGGTRVLARGAAPGGRALLSLRPEKIALLSGEAAEDNVVEGRIAAWSYLGTGYTLTVETPDLGPLRVHLPAWRSPVAPADGLPVRLGWSRDAAVAVAEDAA</sequence>
<dbReference type="SMART" id="SM00382">
    <property type="entry name" value="AAA"/>
    <property type="match status" value="1"/>
</dbReference>
<keyword evidence="10" id="KW-1185">Reference proteome</keyword>
<dbReference type="InterPro" id="IPR003593">
    <property type="entry name" value="AAA+_ATPase"/>
</dbReference>
<dbReference type="EMBL" id="JACIJD010000005">
    <property type="protein sequence ID" value="MBB5693364.1"/>
    <property type="molecule type" value="Genomic_DNA"/>
</dbReference>
<dbReference type="GO" id="GO:0015847">
    <property type="term" value="P:putrescine transport"/>
    <property type="evidence" value="ECO:0007669"/>
    <property type="project" value="UniProtKB-ARBA"/>
</dbReference>
<dbReference type="NCBIfam" id="TIGR01187">
    <property type="entry name" value="potA"/>
    <property type="match status" value="1"/>
</dbReference>
<organism evidence="9 10">
    <name type="scientific">Muricoccus pecuniae</name>
    <dbReference type="NCBI Taxonomy" id="693023"/>
    <lineage>
        <taxon>Bacteria</taxon>
        <taxon>Pseudomonadati</taxon>
        <taxon>Pseudomonadota</taxon>
        <taxon>Alphaproteobacteria</taxon>
        <taxon>Acetobacterales</taxon>
        <taxon>Roseomonadaceae</taxon>
        <taxon>Muricoccus</taxon>
    </lineage>
</organism>
<comment type="function">
    <text evidence="7">Part of the ABC transporter complex PotABCD involved in spermidine/putrescine import. Responsible for energy coupling to the transport system.</text>
</comment>
<dbReference type="PROSITE" id="PS00211">
    <property type="entry name" value="ABC_TRANSPORTER_1"/>
    <property type="match status" value="1"/>
</dbReference>
<name>A0A840YHM6_9PROT</name>
<evidence type="ECO:0000256" key="3">
    <source>
        <dbReference type="ARBA" id="ARBA00022741"/>
    </source>
</evidence>
<keyword evidence="2 7" id="KW-1003">Cell membrane</keyword>
<evidence type="ECO:0000256" key="5">
    <source>
        <dbReference type="ARBA" id="ARBA00022967"/>
    </source>
</evidence>
<dbReference type="InterPro" id="IPR008995">
    <property type="entry name" value="Mo/tungstate-bd_C_term_dom"/>
</dbReference>
<dbReference type="GO" id="GO:0005524">
    <property type="term" value="F:ATP binding"/>
    <property type="evidence" value="ECO:0007669"/>
    <property type="project" value="UniProtKB-KW"/>
</dbReference>
<evidence type="ECO:0000256" key="7">
    <source>
        <dbReference type="RuleBase" id="RU364083"/>
    </source>
</evidence>
<dbReference type="InterPro" id="IPR013611">
    <property type="entry name" value="Transp-assoc_OB_typ2"/>
</dbReference>
<dbReference type="GO" id="GO:0016887">
    <property type="term" value="F:ATP hydrolysis activity"/>
    <property type="evidence" value="ECO:0007669"/>
    <property type="project" value="InterPro"/>
</dbReference>
<evidence type="ECO:0000256" key="2">
    <source>
        <dbReference type="ARBA" id="ARBA00022475"/>
    </source>
</evidence>
<dbReference type="InterPro" id="IPR005893">
    <property type="entry name" value="PotA-like"/>
</dbReference>